<feature type="non-terminal residue" evidence="2">
    <location>
        <position position="101"/>
    </location>
</feature>
<dbReference type="PANTHER" id="PTHR22617">
    <property type="entry name" value="CHEMOTAXIS SENSOR HISTIDINE KINASE-RELATED"/>
    <property type="match status" value="1"/>
</dbReference>
<dbReference type="InterPro" id="IPR036061">
    <property type="entry name" value="CheW-like_dom_sf"/>
</dbReference>
<dbReference type="GO" id="GO:0006935">
    <property type="term" value="P:chemotaxis"/>
    <property type="evidence" value="ECO:0007669"/>
    <property type="project" value="InterPro"/>
</dbReference>
<dbReference type="PROSITE" id="PS50851">
    <property type="entry name" value="CHEW"/>
    <property type="match status" value="1"/>
</dbReference>
<organism evidence="2">
    <name type="scientific">candidate division WOR-3 bacterium</name>
    <dbReference type="NCBI Taxonomy" id="2052148"/>
    <lineage>
        <taxon>Bacteria</taxon>
        <taxon>Bacteria division WOR-3</taxon>
    </lineage>
</organism>
<evidence type="ECO:0000313" key="2">
    <source>
        <dbReference type="EMBL" id="HDM90315.1"/>
    </source>
</evidence>
<dbReference type="InterPro" id="IPR002545">
    <property type="entry name" value="CheW-lke_dom"/>
</dbReference>
<gene>
    <name evidence="2" type="ORF">ENG67_03790</name>
</gene>
<name>A0A7C0XAS8_UNCW3</name>
<feature type="domain" description="CheW-like" evidence="1">
    <location>
        <begin position="11"/>
        <end position="101"/>
    </location>
</feature>
<evidence type="ECO:0000259" key="1">
    <source>
        <dbReference type="PROSITE" id="PS50851"/>
    </source>
</evidence>
<reference evidence="2" key="1">
    <citation type="journal article" date="2020" name="mSystems">
        <title>Genome- and Community-Level Interaction Insights into Carbon Utilization and Element Cycling Functions of Hydrothermarchaeota in Hydrothermal Sediment.</title>
        <authorList>
            <person name="Zhou Z."/>
            <person name="Liu Y."/>
            <person name="Xu W."/>
            <person name="Pan J."/>
            <person name="Luo Z.H."/>
            <person name="Li M."/>
        </authorList>
    </citation>
    <scope>NUCLEOTIDE SEQUENCE [LARGE SCALE GENOMIC DNA]</scope>
    <source>
        <strain evidence="2">HyVt-237</strain>
    </source>
</reference>
<dbReference type="Gene3D" id="2.40.50.180">
    <property type="entry name" value="CheA-289, Domain 4"/>
    <property type="match status" value="1"/>
</dbReference>
<dbReference type="Pfam" id="PF01584">
    <property type="entry name" value="CheW"/>
    <property type="match status" value="1"/>
</dbReference>
<proteinExistence type="predicted"/>
<dbReference type="GO" id="GO:0007165">
    <property type="term" value="P:signal transduction"/>
    <property type="evidence" value="ECO:0007669"/>
    <property type="project" value="InterPro"/>
</dbReference>
<dbReference type="InterPro" id="IPR039315">
    <property type="entry name" value="CheW"/>
</dbReference>
<dbReference type="SMART" id="SM00260">
    <property type="entry name" value="CheW"/>
    <property type="match status" value="1"/>
</dbReference>
<dbReference type="SUPFAM" id="SSF50341">
    <property type="entry name" value="CheW-like"/>
    <property type="match status" value="1"/>
</dbReference>
<sequence length="101" mass="11242">MDKDVMQKKDFVELLGFRLGGQDYAIRIESVREVADLMERTRVPFSPHGFLGVMSLKGEVIPLIDLRSLFGFPDEINGTERVIVVKTDGEAVGFLVDNVTG</sequence>
<protein>
    <submittedName>
        <fullName evidence="2">Chemotaxis protein CheW</fullName>
    </submittedName>
</protein>
<dbReference type="EMBL" id="DRBW01000152">
    <property type="protein sequence ID" value="HDM90315.1"/>
    <property type="molecule type" value="Genomic_DNA"/>
</dbReference>
<dbReference type="PANTHER" id="PTHR22617:SF23">
    <property type="entry name" value="CHEMOTAXIS PROTEIN CHEW"/>
    <property type="match status" value="1"/>
</dbReference>
<accession>A0A7C0XAS8</accession>
<comment type="caution">
    <text evidence="2">The sequence shown here is derived from an EMBL/GenBank/DDBJ whole genome shotgun (WGS) entry which is preliminary data.</text>
</comment>
<dbReference type="AlphaFoldDB" id="A0A7C0XAS8"/>
<dbReference type="GO" id="GO:0005829">
    <property type="term" value="C:cytosol"/>
    <property type="evidence" value="ECO:0007669"/>
    <property type="project" value="TreeGrafter"/>
</dbReference>
<dbReference type="Proteomes" id="UP000885931">
    <property type="component" value="Unassembled WGS sequence"/>
</dbReference>